<feature type="domain" description="PAS" evidence="8">
    <location>
        <begin position="26"/>
        <end position="77"/>
    </location>
</feature>
<organism evidence="9 10">
    <name type="scientific">Paenibacillus oceani</name>
    <dbReference type="NCBI Taxonomy" id="2772510"/>
    <lineage>
        <taxon>Bacteria</taxon>
        <taxon>Bacillati</taxon>
        <taxon>Bacillota</taxon>
        <taxon>Bacilli</taxon>
        <taxon>Bacillales</taxon>
        <taxon>Paenibacillaceae</taxon>
        <taxon>Paenibacillus</taxon>
    </lineage>
</organism>
<reference evidence="9" key="1">
    <citation type="submission" date="2020-09" db="EMBL/GenBank/DDBJ databases">
        <title>A novel bacterium of genus Paenibacillus, isolated from South China Sea.</title>
        <authorList>
            <person name="Huang H."/>
            <person name="Mo K."/>
            <person name="Hu Y."/>
        </authorList>
    </citation>
    <scope>NUCLEOTIDE SEQUENCE</scope>
    <source>
        <strain evidence="9">IB182363</strain>
    </source>
</reference>
<evidence type="ECO:0000256" key="1">
    <source>
        <dbReference type="ARBA" id="ARBA00022741"/>
    </source>
</evidence>
<name>A0A927CEM3_9BACL</name>
<dbReference type="SUPFAM" id="SSF52540">
    <property type="entry name" value="P-loop containing nucleoside triphosphate hydrolases"/>
    <property type="match status" value="1"/>
</dbReference>
<dbReference type="Gene3D" id="1.10.8.60">
    <property type="match status" value="1"/>
</dbReference>
<keyword evidence="2" id="KW-0067">ATP-binding</keyword>
<dbReference type="Gene3D" id="1.10.10.60">
    <property type="entry name" value="Homeodomain-like"/>
    <property type="match status" value="1"/>
</dbReference>
<evidence type="ECO:0000313" key="9">
    <source>
        <dbReference type="EMBL" id="MBD2866653.1"/>
    </source>
</evidence>
<keyword evidence="1" id="KW-0547">Nucleotide-binding</keyword>
<evidence type="ECO:0000256" key="3">
    <source>
        <dbReference type="ARBA" id="ARBA00023015"/>
    </source>
</evidence>
<dbReference type="Gene3D" id="3.40.50.300">
    <property type="entry name" value="P-loop containing nucleotide triphosphate hydrolases"/>
    <property type="match status" value="1"/>
</dbReference>
<dbReference type="PROSITE" id="PS00675">
    <property type="entry name" value="SIGMA54_INTERACT_1"/>
    <property type="match status" value="1"/>
</dbReference>
<dbReference type="AlphaFoldDB" id="A0A927CEM3"/>
<dbReference type="Gene3D" id="3.30.450.20">
    <property type="entry name" value="PAS domain"/>
    <property type="match status" value="1"/>
</dbReference>
<keyword evidence="5" id="KW-0804">Transcription</keyword>
<evidence type="ECO:0000256" key="5">
    <source>
        <dbReference type="ARBA" id="ARBA00023163"/>
    </source>
</evidence>
<dbReference type="InterPro" id="IPR027417">
    <property type="entry name" value="P-loop_NTPase"/>
</dbReference>
<dbReference type="GO" id="GO:0006355">
    <property type="term" value="P:regulation of DNA-templated transcription"/>
    <property type="evidence" value="ECO:0007669"/>
    <property type="project" value="InterPro"/>
</dbReference>
<dbReference type="PROSITE" id="PS00676">
    <property type="entry name" value="SIGMA54_INTERACT_2"/>
    <property type="match status" value="1"/>
</dbReference>
<dbReference type="SMART" id="SM00091">
    <property type="entry name" value="PAS"/>
    <property type="match status" value="1"/>
</dbReference>
<evidence type="ECO:0000256" key="2">
    <source>
        <dbReference type="ARBA" id="ARBA00022840"/>
    </source>
</evidence>
<gene>
    <name evidence="9" type="ORF">IDH45_32265</name>
</gene>
<sequence>MRISKGGWVSQLLKQSARERDRAAQELRLYKVALENAYEGLVICDREGRILTLNDTYATLLGVRAADVIGKPVADVIENTRMHIVAKTGKAEIADLQLVKGRWMIATRIPIRDQAGNVIAVAGKVVFQDLDNLFQMNTRFKEIRKQLHQPADKGKSAASAKYGMSHIIGDGEPMRSVKAMAVKAAKTNGAVLITGESGTGKELFAHAIHRESSRYSGPFITVNCAAVPEPLFESELFGYKEGAFTGAVKSGKKGKFALAHKGTLFLDEIGDMPLQLQAKLLRVLQEKEIEPVGAAYPEPVDVRIVAATNQNLARLVEQGKFRRDLYYRLHVIELRLPPLRERKEDIPVLAEFILKKLARDNGLHTVQADAAAIRRLQSCDWPGNVRELSNVLERALLFMEGSVIREEDLGLPPFAHGADGAPATGRSESEEGGIRAAEIQEKDGDPGRIVSAQGVTSGAAPDNAEASPAYREQEPLKEQVRRLEKELIAGALRLENGDSQAAARRLGMGKSSFYKKRGEYGL</sequence>
<dbReference type="InterPro" id="IPR009057">
    <property type="entry name" value="Homeodomain-like_sf"/>
</dbReference>
<dbReference type="InterPro" id="IPR058031">
    <property type="entry name" value="AAA_lid_NorR"/>
</dbReference>
<dbReference type="FunFam" id="3.40.50.300:FF:000006">
    <property type="entry name" value="DNA-binding transcriptional regulator NtrC"/>
    <property type="match status" value="1"/>
</dbReference>
<dbReference type="NCBIfam" id="TIGR00229">
    <property type="entry name" value="sensory_box"/>
    <property type="match status" value="1"/>
</dbReference>
<dbReference type="Pfam" id="PF02954">
    <property type="entry name" value="HTH_8"/>
    <property type="match status" value="1"/>
</dbReference>
<dbReference type="InterPro" id="IPR003593">
    <property type="entry name" value="AAA+_ATPase"/>
</dbReference>
<accession>A0A927CEM3</accession>
<dbReference type="InterPro" id="IPR025662">
    <property type="entry name" value="Sigma_54_int_dom_ATP-bd_1"/>
</dbReference>
<keyword evidence="4" id="KW-0238">DNA-binding</keyword>
<dbReference type="InterPro" id="IPR002078">
    <property type="entry name" value="Sigma_54_int"/>
</dbReference>
<dbReference type="InterPro" id="IPR013767">
    <property type="entry name" value="PAS_fold"/>
</dbReference>
<dbReference type="PANTHER" id="PTHR32071:SF57">
    <property type="entry name" value="C4-DICARBOXYLATE TRANSPORT TRANSCRIPTIONAL REGULATORY PROTEIN DCTD"/>
    <property type="match status" value="1"/>
</dbReference>
<evidence type="ECO:0000256" key="4">
    <source>
        <dbReference type="ARBA" id="ARBA00023125"/>
    </source>
</evidence>
<dbReference type="GO" id="GO:0043565">
    <property type="term" value="F:sequence-specific DNA binding"/>
    <property type="evidence" value="ECO:0007669"/>
    <property type="project" value="InterPro"/>
</dbReference>
<dbReference type="SUPFAM" id="SSF46689">
    <property type="entry name" value="Homeodomain-like"/>
    <property type="match status" value="1"/>
</dbReference>
<evidence type="ECO:0000259" key="8">
    <source>
        <dbReference type="PROSITE" id="PS50112"/>
    </source>
</evidence>
<dbReference type="InterPro" id="IPR002197">
    <property type="entry name" value="HTH_Fis"/>
</dbReference>
<dbReference type="CDD" id="cd00130">
    <property type="entry name" value="PAS"/>
    <property type="match status" value="1"/>
</dbReference>
<dbReference type="SMART" id="SM00382">
    <property type="entry name" value="AAA"/>
    <property type="match status" value="1"/>
</dbReference>
<keyword evidence="10" id="KW-1185">Reference proteome</keyword>
<dbReference type="Pfam" id="PF25601">
    <property type="entry name" value="AAA_lid_14"/>
    <property type="match status" value="1"/>
</dbReference>
<evidence type="ECO:0000256" key="6">
    <source>
        <dbReference type="SAM" id="MobiDB-lite"/>
    </source>
</evidence>
<dbReference type="EMBL" id="JACXJA010000065">
    <property type="protein sequence ID" value="MBD2866653.1"/>
    <property type="molecule type" value="Genomic_DNA"/>
</dbReference>
<dbReference type="PROSITE" id="PS50112">
    <property type="entry name" value="PAS"/>
    <property type="match status" value="1"/>
</dbReference>
<dbReference type="GO" id="GO:0005524">
    <property type="term" value="F:ATP binding"/>
    <property type="evidence" value="ECO:0007669"/>
    <property type="project" value="UniProtKB-KW"/>
</dbReference>
<dbReference type="SUPFAM" id="SSF55785">
    <property type="entry name" value="PYP-like sensor domain (PAS domain)"/>
    <property type="match status" value="1"/>
</dbReference>
<proteinExistence type="predicted"/>
<feature type="region of interest" description="Disordered" evidence="6">
    <location>
        <begin position="441"/>
        <end position="478"/>
    </location>
</feature>
<dbReference type="PROSITE" id="PS00688">
    <property type="entry name" value="SIGMA54_INTERACT_3"/>
    <property type="match status" value="1"/>
</dbReference>
<dbReference type="CDD" id="cd00009">
    <property type="entry name" value="AAA"/>
    <property type="match status" value="1"/>
</dbReference>
<evidence type="ECO:0000259" key="7">
    <source>
        <dbReference type="PROSITE" id="PS50045"/>
    </source>
</evidence>
<dbReference type="InterPro" id="IPR000014">
    <property type="entry name" value="PAS"/>
</dbReference>
<keyword evidence="3" id="KW-0805">Transcription regulation</keyword>
<dbReference type="PANTHER" id="PTHR32071">
    <property type="entry name" value="TRANSCRIPTIONAL REGULATORY PROTEIN"/>
    <property type="match status" value="1"/>
</dbReference>
<dbReference type="InterPro" id="IPR025944">
    <property type="entry name" value="Sigma_54_int_dom_CS"/>
</dbReference>
<protein>
    <submittedName>
        <fullName evidence="9">Sigma 54-interacting transcriptional regulator</fullName>
    </submittedName>
</protein>
<dbReference type="InterPro" id="IPR025943">
    <property type="entry name" value="Sigma_54_int_dom_ATP-bd_2"/>
</dbReference>
<dbReference type="Proteomes" id="UP000639396">
    <property type="component" value="Unassembled WGS sequence"/>
</dbReference>
<evidence type="ECO:0000313" key="10">
    <source>
        <dbReference type="Proteomes" id="UP000639396"/>
    </source>
</evidence>
<comment type="caution">
    <text evidence="9">The sequence shown here is derived from an EMBL/GenBank/DDBJ whole genome shotgun (WGS) entry which is preliminary data.</text>
</comment>
<dbReference type="InterPro" id="IPR035965">
    <property type="entry name" value="PAS-like_dom_sf"/>
</dbReference>
<dbReference type="Pfam" id="PF00989">
    <property type="entry name" value="PAS"/>
    <property type="match status" value="1"/>
</dbReference>
<dbReference type="Pfam" id="PF00158">
    <property type="entry name" value="Sigma54_activat"/>
    <property type="match status" value="1"/>
</dbReference>
<dbReference type="RefSeq" id="WP_190932268.1">
    <property type="nucleotide sequence ID" value="NZ_JACXJA010000065.1"/>
</dbReference>
<feature type="domain" description="Sigma-54 factor interaction" evidence="7">
    <location>
        <begin position="167"/>
        <end position="397"/>
    </location>
</feature>
<dbReference type="PROSITE" id="PS50045">
    <property type="entry name" value="SIGMA54_INTERACT_4"/>
    <property type="match status" value="1"/>
</dbReference>